<reference evidence="3" key="1">
    <citation type="submission" date="2018-02" db="EMBL/GenBank/DDBJ databases">
        <authorList>
            <person name="Hausmann B."/>
        </authorList>
    </citation>
    <scope>NUCLEOTIDE SEQUENCE [LARGE SCALE GENOMIC DNA]</scope>
    <source>
        <strain evidence="3">Peat soil MAG SbA5</strain>
    </source>
</reference>
<dbReference type="PROSITE" id="PS51257">
    <property type="entry name" value="PROKAR_LIPOPROTEIN"/>
    <property type="match status" value="1"/>
</dbReference>
<name>A0A2N9LYR0_9BACT</name>
<organism evidence="2 3">
    <name type="scientific">Candidatus Sulfuritelmatomonas gaucii</name>
    <dbReference type="NCBI Taxonomy" id="2043161"/>
    <lineage>
        <taxon>Bacteria</taxon>
        <taxon>Pseudomonadati</taxon>
        <taxon>Acidobacteriota</taxon>
        <taxon>Terriglobia</taxon>
        <taxon>Terriglobales</taxon>
        <taxon>Acidobacteriaceae</taxon>
        <taxon>Candidatus Sulfuritelmatomonas</taxon>
    </lineage>
</organism>
<gene>
    <name evidence="2" type="ORF">SBA5_650008</name>
</gene>
<dbReference type="EMBL" id="OKRB01000125">
    <property type="protein sequence ID" value="SPE28370.1"/>
    <property type="molecule type" value="Genomic_DNA"/>
</dbReference>
<sequence length="114" mass="12343">MTKRTIVRFAFSGIALAALLIPVALVTGCSHPQPVVVVAPPPPPPEFGPVAQQGYHDGIQAARRDIRSGFAPDIQRHPRFRNPPIGPPEEYRRGFRAGYDATFRAGPPPPPPGY</sequence>
<feature type="region of interest" description="Disordered" evidence="1">
    <location>
        <begin position="70"/>
        <end position="93"/>
    </location>
</feature>
<evidence type="ECO:0000256" key="1">
    <source>
        <dbReference type="SAM" id="MobiDB-lite"/>
    </source>
</evidence>
<dbReference type="AlphaFoldDB" id="A0A2N9LYR0"/>
<evidence type="ECO:0008006" key="4">
    <source>
        <dbReference type="Google" id="ProtNLM"/>
    </source>
</evidence>
<dbReference type="Proteomes" id="UP000239735">
    <property type="component" value="Unassembled WGS sequence"/>
</dbReference>
<evidence type="ECO:0000313" key="3">
    <source>
        <dbReference type="Proteomes" id="UP000239735"/>
    </source>
</evidence>
<accession>A0A2N9LYR0</accession>
<protein>
    <recommendedName>
        <fullName evidence="4">Lipoprotein</fullName>
    </recommendedName>
</protein>
<dbReference type="OrthoDB" id="120767at2"/>
<proteinExistence type="predicted"/>
<evidence type="ECO:0000313" key="2">
    <source>
        <dbReference type="EMBL" id="SPE28370.1"/>
    </source>
</evidence>